<evidence type="ECO:0008006" key="4">
    <source>
        <dbReference type="Google" id="ProtNLM"/>
    </source>
</evidence>
<organism evidence="2 3">
    <name type="scientific">Lysobacter soyae</name>
    <dbReference type="NCBI Taxonomy" id="2764185"/>
    <lineage>
        <taxon>Bacteria</taxon>
        <taxon>Pseudomonadati</taxon>
        <taxon>Pseudomonadota</taxon>
        <taxon>Gammaproteobacteria</taxon>
        <taxon>Lysobacterales</taxon>
        <taxon>Lysobacteraceae</taxon>
        <taxon>Lysobacter</taxon>
    </lineage>
</organism>
<dbReference type="Proteomes" id="UP000824755">
    <property type="component" value="Chromosome"/>
</dbReference>
<dbReference type="RefSeq" id="WP_220378823.1">
    <property type="nucleotide sequence ID" value="NZ_CP080544.1"/>
</dbReference>
<keyword evidence="3" id="KW-1185">Reference proteome</keyword>
<proteinExistence type="predicted"/>
<feature type="compositionally biased region" description="Polar residues" evidence="1">
    <location>
        <begin position="66"/>
        <end position="79"/>
    </location>
</feature>
<accession>A0ABX8WKA0</accession>
<reference evidence="2 3" key="1">
    <citation type="submission" date="2021-08" db="EMBL/GenBank/DDBJ databases">
        <title>Lysobacter sp. strain CJ11 Genome sequencing and assembly.</title>
        <authorList>
            <person name="Kim I."/>
        </authorList>
    </citation>
    <scope>NUCLEOTIDE SEQUENCE [LARGE SCALE GENOMIC DNA]</scope>
    <source>
        <strain evidence="2 3">CJ11</strain>
    </source>
</reference>
<dbReference type="PROSITE" id="PS51257">
    <property type="entry name" value="PROKAR_LIPOPROTEIN"/>
    <property type="match status" value="1"/>
</dbReference>
<dbReference type="EMBL" id="CP080544">
    <property type="protein sequence ID" value="QYR52035.1"/>
    <property type="molecule type" value="Genomic_DNA"/>
</dbReference>
<evidence type="ECO:0000256" key="1">
    <source>
        <dbReference type="SAM" id="MobiDB-lite"/>
    </source>
</evidence>
<evidence type="ECO:0000313" key="3">
    <source>
        <dbReference type="Proteomes" id="UP000824755"/>
    </source>
</evidence>
<name>A0ABX8WKA0_9GAMM</name>
<feature type="region of interest" description="Disordered" evidence="1">
    <location>
        <begin position="62"/>
        <end position="86"/>
    </location>
</feature>
<protein>
    <recommendedName>
        <fullName evidence="4">Beta-barrel assembly machine subunit BamC</fullName>
    </recommendedName>
</protein>
<gene>
    <name evidence="2" type="ORF">H8L67_05260</name>
</gene>
<evidence type="ECO:0000313" key="2">
    <source>
        <dbReference type="EMBL" id="QYR52035.1"/>
    </source>
</evidence>
<sequence length="170" mass="17525">MQSQKILRITAVLLVSSVAFTSGCGWLKGKKNKDYALPAEQRPLEIPPDLDRPTADAALNAPAAGNSVTRSSVQQSMASPESGAGFTVQGSRDQVFEKVGTVLAATPGVTIASKAQLLGSYDVNFEGANFLLRVSDVSGGAYVSAVDPRGVPAQGAAPVKLLNALKAGLQ</sequence>